<reference evidence="1 2" key="1">
    <citation type="submission" date="2024-07" db="EMBL/GenBank/DDBJ databases">
        <title>Molecular mechanisms and environmental adaptations of flagellar loss and biofilm growth of Rhodanobacter under environmental stress.</title>
        <authorList>
            <person name="Chen M."/>
        </authorList>
    </citation>
    <scope>NUCLEOTIDE SEQUENCE [LARGE SCALE GENOMIC DNA]</scope>
    <source>
        <strain evidence="1 2">RS22</strain>
    </source>
</reference>
<dbReference type="InterPro" id="IPR012675">
    <property type="entry name" value="Beta-grasp_dom_sf"/>
</dbReference>
<protein>
    <submittedName>
        <fullName evidence="1">MoaD/ThiS family protein</fullName>
    </submittedName>
</protein>
<dbReference type="EMBL" id="JBGBPY010000001">
    <property type="protein sequence ID" value="MEY2181552.1"/>
    <property type="molecule type" value="Genomic_DNA"/>
</dbReference>
<dbReference type="InterPro" id="IPR016155">
    <property type="entry name" value="Mopterin_synth/thiamin_S_b"/>
</dbReference>
<organism evidence="1 2">
    <name type="scientific">Rhodanobacter humi</name>
    <dbReference type="NCBI Taxonomy" id="1888173"/>
    <lineage>
        <taxon>Bacteria</taxon>
        <taxon>Pseudomonadati</taxon>
        <taxon>Pseudomonadota</taxon>
        <taxon>Gammaproteobacteria</taxon>
        <taxon>Lysobacterales</taxon>
        <taxon>Rhodanobacteraceae</taxon>
        <taxon>Rhodanobacter</taxon>
    </lineage>
</organism>
<name>A0ABV4AMD6_9GAMM</name>
<dbReference type="Pfam" id="PF02597">
    <property type="entry name" value="ThiS"/>
    <property type="match status" value="1"/>
</dbReference>
<keyword evidence="2" id="KW-1185">Reference proteome</keyword>
<sequence length="86" mass="8841">MKTSIALFGALREADASGAVELDVPAGSTMAELRELLVAHLAAQAPQVSAGLVRRCAFATDEEILHNHREVPVGVALAVLPPVSGG</sequence>
<evidence type="ECO:0000313" key="2">
    <source>
        <dbReference type="Proteomes" id="UP001562159"/>
    </source>
</evidence>
<comment type="caution">
    <text evidence="1">The sequence shown here is derived from an EMBL/GenBank/DDBJ whole genome shotgun (WGS) entry which is preliminary data.</text>
</comment>
<accession>A0ABV4AMD6</accession>
<evidence type="ECO:0000313" key="1">
    <source>
        <dbReference type="EMBL" id="MEY2181552.1"/>
    </source>
</evidence>
<dbReference type="Proteomes" id="UP001562159">
    <property type="component" value="Unassembled WGS sequence"/>
</dbReference>
<proteinExistence type="predicted"/>
<dbReference type="Gene3D" id="3.10.20.30">
    <property type="match status" value="1"/>
</dbReference>
<gene>
    <name evidence="1" type="ORF">AB7878_03910</name>
</gene>
<dbReference type="InterPro" id="IPR003749">
    <property type="entry name" value="ThiS/MoaD-like"/>
</dbReference>
<dbReference type="SUPFAM" id="SSF54285">
    <property type="entry name" value="MoaD/ThiS"/>
    <property type="match status" value="1"/>
</dbReference>